<dbReference type="Proteomes" id="UP000030328">
    <property type="component" value="Segment"/>
</dbReference>
<feature type="coiled-coil region" evidence="1">
    <location>
        <begin position="60"/>
        <end position="87"/>
    </location>
</feature>
<keyword evidence="3" id="KW-1185">Reference proteome</keyword>
<organism evidence="2 3">
    <name type="scientific">Pseudomonas phage YH6</name>
    <dbReference type="NCBI Taxonomy" id="1566995"/>
    <lineage>
        <taxon>Viruses</taxon>
        <taxon>Duplodnaviria</taxon>
        <taxon>Heunggongvirae</taxon>
        <taxon>Uroviricota</taxon>
        <taxon>Caudoviricetes</taxon>
        <taxon>Schitoviridae</taxon>
        <taxon>Migulavirinae</taxon>
        <taxon>Litunavirus</taxon>
        <taxon>Litunavirus Yh6</taxon>
    </lineage>
</organism>
<sequence length="220" mass="25138">MEQRTVLNIKLPGQELVEIDLNVPWKDYQENDRSNHAGLNTMTIADALWKYCEVFQLVPVDPAQQKIAELEAKVKELEDKLKATSTEENRESFLCRVTSRGSRKQADIVKRDGLFYWVGTIRGTTLRMESTLMDADFDPVIRDARDWVKTPTVMRGGLGVLVKSDQTRNFRVEVYWFAATGLFTGAAVNTDTGLSYVSPVKHKDWKEAWREIGCYIQGKD</sequence>
<name>A0A0A0YT07_9CAUD</name>
<evidence type="ECO:0000313" key="2">
    <source>
        <dbReference type="EMBL" id="AIX13155.1"/>
    </source>
</evidence>
<reference evidence="2 3" key="1">
    <citation type="submission" date="2014-10" db="EMBL/GenBank/DDBJ databases">
        <authorList>
            <person name="Yang M."/>
            <person name="Han W."/>
        </authorList>
    </citation>
    <scope>NUCLEOTIDE SEQUENCE [LARGE SCALE GENOMIC DNA]</scope>
</reference>
<accession>A0A0A0YT07</accession>
<protein>
    <submittedName>
        <fullName evidence="2">Uncharacterized protein</fullName>
    </submittedName>
</protein>
<dbReference type="RefSeq" id="YP_009152502.1">
    <property type="nucleotide sequence ID" value="NC_027388.1"/>
</dbReference>
<evidence type="ECO:0000256" key="1">
    <source>
        <dbReference type="SAM" id="Coils"/>
    </source>
</evidence>
<dbReference type="OrthoDB" id="10320at10239"/>
<dbReference type="KEGG" id="vg:24724899"/>
<dbReference type="GeneID" id="24724899"/>
<gene>
    <name evidence="2" type="ORF">YH6_002</name>
</gene>
<dbReference type="EMBL" id="KM974184">
    <property type="protein sequence ID" value="AIX13155.1"/>
    <property type="molecule type" value="Genomic_DNA"/>
</dbReference>
<keyword evidence="1" id="KW-0175">Coiled coil</keyword>
<evidence type="ECO:0000313" key="3">
    <source>
        <dbReference type="Proteomes" id="UP000030328"/>
    </source>
</evidence>
<proteinExistence type="predicted"/>